<protein>
    <submittedName>
        <fullName evidence="13">5-hydroxytryptamine receptor 2A-like</fullName>
    </submittedName>
</protein>
<dbReference type="AlphaFoldDB" id="A0A9U8EBF5"/>
<feature type="transmembrane region" description="Helical" evidence="10">
    <location>
        <begin position="140"/>
        <end position="161"/>
    </location>
</feature>
<dbReference type="KEGG" id="bgt:106066353"/>
<feature type="domain" description="G-protein coupled receptors family 1 profile" evidence="11">
    <location>
        <begin position="39"/>
        <end position="595"/>
    </location>
</feature>
<evidence type="ECO:0000256" key="10">
    <source>
        <dbReference type="SAM" id="Phobius"/>
    </source>
</evidence>
<keyword evidence="5" id="KW-0297">G-protein coupled receptor</keyword>
<comment type="subcellular location">
    <subcellularLocation>
        <location evidence="1">Cell membrane</location>
        <topology evidence="1">Multi-pass membrane protein</topology>
    </subcellularLocation>
</comment>
<dbReference type="PANTHER" id="PTHR24249">
    <property type="entry name" value="HISTAMINE RECEPTOR-RELATED G-PROTEIN COUPLED RECEPTOR"/>
    <property type="match status" value="1"/>
</dbReference>
<keyword evidence="12" id="KW-1185">Reference proteome</keyword>
<proteinExistence type="predicted"/>
<keyword evidence="7" id="KW-0675">Receptor</keyword>
<sequence>MDRNSSYSKDDYYLDLLHSKETIIRLVYLIIVSVGAVSGNMLVFVAILKFRSLRRATNVMLGSLAFADFLVGTVTVPLYILWMTSPGIFDSSMFMCGLVLLSCLLVVTASQISLLIMSVEQYFAVCHPFLHRNTLIHHNRLHTAAVTSTWVVSFLTTALSFLAFNTKAVACSYYGVFDKTFLFIASIFGVICPFVVIISLNIKVVCAVKAHDKRRQSLLSGASNRTRAFSTSSFISSKLDESLDSRKENDSIGSTTIFETEDRGPRNTSSSQKLENKDPLLRQFVRSFFKYNKIKRRKNTYCVSSSDQRLSRDLFRRGQEIFFVETRANAYIDNTTPLTLRLDSSSDLVHISQEKVDLNICVTAAHKGDRPYKTHEAKDDNTDNENRNNMGLEFTTTQKEISCQIPKDTNLKDNIDLKKRKNRFLTKKHLSSDSESNMTHYVTNNNINCEPVDTFRDRRRSRRLSFDPQILNNSDNNFGKFCSTPRGNNSRDDKGMAVKSTQIYQSRSDDIMPSFNQGSRKRDSGLGREISTGSSVSRRVANMVALVCASFIVAWCPFFVVVLMNNFCGDCDLAYFLNAVIIVAFTKSATNPLVYALCHVAFRRAYRKLLTSLCMMKTPGRLTSRHS</sequence>
<evidence type="ECO:0000313" key="13">
    <source>
        <dbReference type="RefSeq" id="XP_013080798.2"/>
    </source>
</evidence>
<dbReference type="Pfam" id="PF00001">
    <property type="entry name" value="7tm_1"/>
    <property type="match status" value="1"/>
</dbReference>
<dbReference type="CDD" id="cd00637">
    <property type="entry name" value="7tm_classA_rhodopsin-like"/>
    <property type="match status" value="1"/>
</dbReference>
<evidence type="ECO:0000256" key="6">
    <source>
        <dbReference type="ARBA" id="ARBA00023136"/>
    </source>
</evidence>
<feature type="transmembrane region" description="Helical" evidence="10">
    <location>
        <begin position="575"/>
        <end position="598"/>
    </location>
</feature>
<dbReference type="Gene3D" id="1.20.1070.10">
    <property type="entry name" value="Rhodopsin 7-helix transmembrane proteins"/>
    <property type="match status" value="2"/>
</dbReference>
<evidence type="ECO:0000256" key="8">
    <source>
        <dbReference type="ARBA" id="ARBA00023224"/>
    </source>
</evidence>
<name>A0A9U8EBF5_BIOGL</name>
<feature type="transmembrane region" description="Helical" evidence="10">
    <location>
        <begin position="23"/>
        <end position="47"/>
    </location>
</feature>
<keyword evidence="2" id="KW-1003">Cell membrane</keyword>
<dbReference type="GO" id="GO:0005886">
    <property type="term" value="C:plasma membrane"/>
    <property type="evidence" value="ECO:0007669"/>
    <property type="project" value="UniProtKB-SubCell"/>
</dbReference>
<evidence type="ECO:0000256" key="9">
    <source>
        <dbReference type="SAM" id="MobiDB-lite"/>
    </source>
</evidence>
<evidence type="ECO:0000256" key="2">
    <source>
        <dbReference type="ARBA" id="ARBA00022475"/>
    </source>
</evidence>
<evidence type="ECO:0000313" key="12">
    <source>
        <dbReference type="Proteomes" id="UP001165740"/>
    </source>
</evidence>
<dbReference type="PRINTS" id="PR00237">
    <property type="entry name" value="GPCRRHODOPSN"/>
</dbReference>
<dbReference type="Proteomes" id="UP001165740">
    <property type="component" value="Chromosome 11"/>
</dbReference>
<dbReference type="PANTHER" id="PTHR24249:SF421">
    <property type="entry name" value="G-PROTEIN COUPLED RECEPTORS FAMILY 1 PROFILE DOMAIN-CONTAINING PROTEIN"/>
    <property type="match status" value="1"/>
</dbReference>
<dbReference type="InterPro" id="IPR050569">
    <property type="entry name" value="TAAR"/>
</dbReference>
<evidence type="ECO:0000256" key="4">
    <source>
        <dbReference type="ARBA" id="ARBA00022989"/>
    </source>
</evidence>
<dbReference type="InterPro" id="IPR000276">
    <property type="entry name" value="GPCR_Rhodpsn"/>
</dbReference>
<keyword evidence="6 10" id="KW-0472">Membrane</keyword>
<dbReference type="OrthoDB" id="6087556at2759"/>
<feature type="transmembrane region" description="Helical" evidence="10">
    <location>
        <begin position="181"/>
        <end position="206"/>
    </location>
</feature>
<evidence type="ECO:0000256" key="3">
    <source>
        <dbReference type="ARBA" id="ARBA00022692"/>
    </source>
</evidence>
<gene>
    <name evidence="13" type="primary">LOC106066353</name>
</gene>
<feature type="transmembrane region" description="Helical" evidence="10">
    <location>
        <begin position="59"/>
        <end position="80"/>
    </location>
</feature>
<feature type="region of interest" description="Disordered" evidence="9">
    <location>
        <begin position="254"/>
        <end position="274"/>
    </location>
</feature>
<dbReference type="GO" id="GO:0004930">
    <property type="term" value="F:G protein-coupled receptor activity"/>
    <property type="evidence" value="ECO:0007669"/>
    <property type="project" value="UniProtKB-KW"/>
</dbReference>
<evidence type="ECO:0000256" key="7">
    <source>
        <dbReference type="ARBA" id="ARBA00023170"/>
    </source>
</evidence>
<keyword evidence="3 10" id="KW-0812">Transmembrane</keyword>
<feature type="transmembrane region" description="Helical" evidence="10">
    <location>
        <begin position="540"/>
        <end position="563"/>
    </location>
</feature>
<keyword evidence="8" id="KW-0807">Transducer</keyword>
<dbReference type="InterPro" id="IPR017452">
    <property type="entry name" value="GPCR_Rhodpsn_7TM"/>
</dbReference>
<accession>A0A9U8EBF5</accession>
<organism evidence="12 13">
    <name type="scientific">Biomphalaria glabrata</name>
    <name type="common">Bloodfluke planorb</name>
    <name type="synonym">Freshwater snail</name>
    <dbReference type="NCBI Taxonomy" id="6526"/>
    <lineage>
        <taxon>Eukaryota</taxon>
        <taxon>Metazoa</taxon>
        <taxon>Spiralia</taxon>
        <taxon>Lophotrochozoa</taxon>
        <taxon>Mollusca</taxon>
        <taxon>Gastropoda</taxon>
        <taxon>Heterobranchia</taxon>
        <taxon>Euthyneura</taxon>
        <taxon>Panpulmonata</taxon>
        <taxon>Hygrophila</taxon>
        <taxon>Lymnaeoidea</taxon>
        <taxon>Planorbidae</taxon>
        <taxon>Biomphalaria</taxon>
    </lineage>
</organism>
<dbReference type="GeneID" id="106066353"/>
<evidence type="ECO:0000259" key="11">
    <source>
        <dbReference type="PROSITE" id="PS50262"/>
    </source>
</evidence>
<evidence type="ECO:0000256" key="5">
    <source>
        <dbReference type="ARBA" id="ARBA00023040"/>
    </source>
</evidence>
<reference evidence="13" key="1">
    <citation type="submission" date="2025-08" db="UniProtKB">
        <authorList>
            <consortium name="RefSeq"/>
        </authorList>
    </citation>
    <scope>IDENTIFICATION</scope>
</reference>
<feature type="transmembrane region" description="Helical" evidence="10">
    <location>
        <begin position="92"/>
        <end position="119"/>
    </location>
</feature>
<keyword evidence="4 10" id="KW-1133">Transmembrane helix</keyword>
<evidence type="ECO:0000256" key="1">
    <source>
        <dbReference type="ARBA" id="ARBA00004651"/>
    </source>
</evidence>
<dbReference type="PROSITE" id="PS50262">
    <property type="entry name" value="G_PROTEIN_RECEP_F1_2"/>
    <property type="match status" value="1"/>
</dbReference>
<dbReference type="RefSeq" id="XP_013080798.2">
    <property type="nucleotide sequence ID" value="XM_013225344.2"/>
</dbReference>
<dbReference type="SUPFAM" id="SSF81321">
    <property type="entry name" value="Family A G protein-coupled receptor-like"/>
    <property type="match status" value="2"/>
</dbReference>